<accession>F6ZYF3</accession>
<dbReference type="GO" id="GO:0020037">
    <property type="term" value="F:heme binding"/>
    <property type="evidence" value="ECO:0007669"/>
    <property type="project" value="InterPro"/>
</dbReference>
<dbReference type="InterPro" id="IPR017972">
    <property type="entry name" value="Cyt_P450_CS"/>
</dbReference>
<dbReference type="FunCoup" id="F6ZYF3">
    <property type="interactions" value="154"/>
</dbReference>
<evidence type="ECO:0000256" key="8">
    <source>
        <dbReference type="ARBA" id="ARBA00022824"/>
    </source>
</evidence>
<comment type="pathway">
    <text evidence="3">Lipid metabolism; bile acid biosynthesis.</text>
</comment>
<keyword evidence="13" id="KW-1207">Sterol metabolism</keyword>
<dbReference type="GO" id="GO:0042632">
    <property type="term" value="P:cholesterol homeostasis"/>
    <property type="evidence" value="ECO:0000318"/>
    <property type="project" value="GO_Central"/>
</dbReference>
<reference evidence="19 20" key="1">
    <citation type="journal article" date="2007" name="Nature">
        <title>Genome of the marsupial Monodelphis domestica reveals innovation in non-coding sequences.</title>
        <authorList>
            <person name="Mikkelsen T.S."/>
            <person name="Wakefield M.J."/>
            <person name="Aken B."/>
            <person name="Amemiya C.T."/>
            <person name="Chang J.L."/>
            <person name="Duke S."/>
            <person name="Garber M."/>
            <person name="Gentles A.J."/>
            <person name="Goodstadt L."/>
            <person name="Heger A."/>
            <person name="Jurka J."/>
            <person name="Kamal M."/>
            <person name="Mauceli E."/>
            <person name="Searle S.M."/>
            <person name="Sharpe T."/>
            <person name="Baker M.L."/>
            <person name="Batzer M.A."/>
            <person name="Benos P.V."/>
            <person name="Belov K."/>
            <person name="Clamp M."/>
            <person name="Cook A."/>
            <person name="Cuff J."/>
            <person name="Das R."/>
            <person name="Davidow L."/>
            <person name="Deakin J.E."/>
            <person name="Fazzari M.J."/>
            <person name="Glass J.L."/>
            <person name="Grabherr M."/>
            <person name="Greally J.M."/>
            <person name="Gu W."/>
            <person name="Hore T.A."/>
            <person name="Huttley G.A."/>
            <person name="Kleber M."/>
            <person name="Jirtle R.L."/>
            <person name="Koina E."/>
            <person name="Lee J.T."/>
            <person name="Mahony S."/>
            <person name="Marra M.A."/>
            <person name="Miller R.D."/>
            <person name="Nicholls R.D."/>
            <person name="Oda M."/>
            <person name="Papenfuss A.T."/>
            <person name="Parra Z.E."/>
            <person name="Pollock D.D."/>
            <person name="Ray D.A."/>
            <person name="Schein J.E."/>
            <person name="Speed T.P."/>
            <person name="Thompson K."/>
            <person name="VandeBerg J.L."/>
            <person name="Wade C.M."/>
            <person name="Walker J.A."/>
            <person name="Waters P.D."/>
            <person name="Webber C."/>
            <person name="Weidman J.R."/>
            <person name="Xie X."/>
            <person name="Zody M.C."/>
            <person name="Baldwin J."/>
            <person name="Abdouelleil A."/>
            <person name="Abdulkadir J."/>
            <person name="Abebe A."/>
            <person name="Abera B."/>
            <person name="Abreu J."/>
            <person name="Acer S.C."/>
            <person name="Aftuck L."/>
            <person name="Alexander A."/>
            <person name="An P."/>
            <person name="Anderson E."/>
            <person name="Anderson S."/>
            <person name="Arachi H."/>
            <person name="Azer M."/>
            <person name="Bachantsang P."/>
            <person name="Barry A."/>
            <person name="Bayul T."/>
            <person name="Berlin A."/>
            <person name="Bessette D."/>
            <person name="Bloom T."/>
            <person name="Bloom T."/>
            <person name="Boguslavskiy L."/>
            <person name="Bonnet C."/>
            <person name="Boukhgalter B."/>
            <person name="Bourzgui I."/>
            <person name="Brown A."/>
            <person name="Cahill P."/>
            <person name="Channer S."/>
            <person name="Cheshatsang Y."/>
            <person name="Chuda L."/>
            <person name="Citroen M."/>
            <person name="Collymore A."/>
            <person name="Cooke P."/>
            <person name="Costello M."/>
            <person name="D'Aco K."/>
            <person name="Daza R."/>
            <person name="De Haan G."/>
            <person name="DeGray S."/>
            <person name="DeMaso C."/>
            <person name="Dhargay N."/>
            <person name="Dooley K."/>
            <person name="Dooley E."/>
            <person name="Doricent M."/>
            <person name="Dorje P."/>
            <person name="Dorjee K."/>
            <person name="Dupes A."/>
            <person name="Elong R."/>
            <person name="Falk J."/>
            <person name="Farina A."/>
            <person name="Faro S."/>
            <person name="Ferguson D."/>
            <person name="Fisher S."/>
            <person name="Foley C.D."/>
            <person name="Franke A."/>
            <person name="Friedrich D."/>
            <person name="Gadbois L."/>
            <person name="Gearin G."/>
            <person name="Gearin C.R."/>
            <person name="Giannoukos G."/>
            <person name="Goode T."/>
            <person name="Graham J."/>
            <person name="Grandbois E."/>
            <person name="Grewal S."/>
            <person name="Gyaltsen K."/>
            <person name="Hafez N."/>
            <person name="Hagos B."/>
            <person name="Hall J."/>
            <person name="Henson C."/>
            <person name="Hollinger A."/>
            <person name="Honan T."/>
            <person name="Huard M.D."/>
            <person name="Hughes L."/>
            <person name="Hurhula B."/>
            <person name="Husby M.E."/>
            <person name="Kamat A."/>
            <person name="Kanga B."/>
            <person name="Kashin S."/>
            <person name="Khazanovich D."/>
            <person name="Kisner P."/>
            <person name="Lance K."/>
            <person name="Lara M."/>
            <person name="Lee W."/>
            <person name="Lennon N."/>
            <person name="Letendre F."/>
            <person name="LeVine R."/>
            <person name="Lipovsky A."/>
            <person name="Liu X."/>
            <person name="Liu J."/>
            <person name="Liu S."/>
            <person name="Lokyitsang T."/>
            <person name="Lokyitsang Y."/>
            <person name="Lubonja R."/>
            <person name="Lui A."/>
            <person name="MacDonald P."/>
            <person name="Magnisalis V."/>
            <person name="Maru K."/>
            <person name="Matthews C."/>
            <person name="McCusker W."/>
            <person name="McDonough S."/>
            <person name="Mehta T."/>
            <person name="Meldrim J."/>
            <person name="Meneus L."/>
            <person name="Mihai O."/>
            <person name="Mihalev A."/>
            <person name="Mihova T."/>
            <person name="Mittelman R."/>
            <person name="Mlenga V."/>
            <person name="Montmayeur A."/>
            <person name="Mulrain L."/>
            <person name="Navidi A."/>
            <person name="Naylor J."/>
            <person name="Negash T."/>
            <person name="Nguyen T."/>
            <person name="Nguyen N."/>
            <person name="Nicol R."/>
            <person name="Norbu C."/>
            <person name="Norbu N."/>
            <person name="Novod N."/>
            <person name="O'Neill B."/>
            <person name="Osman S."/>
            <person name="Markiewicz E."/>
            <person name="Oyono O.L."/>
            <person name="Patti C."/>
            <person name="Phunkhang P."/>
            <person name="Pierre F."/>
            <person name="Priest M."/>
            <person name="Raghuraman S."/>
            <person name="Rege F."/>
            <person name="Reyes R."/>
            <person name="Rise C."/>
            <person name="Rogov P."/>
            <person name="Ross K."/>
            <person name="Ryan E."/>
            <person name="Settipalli S."/>
            <person name="Shea T."/>
            <person name="Sherpa N."/>
            <person name="Shi L."/>
            <person name="Shih D."/>
            <person name="Sparrow T."/>
            <person name="Spaulding J."/>
            <person name="Stalker J."/>
            <person name="Stange-Thomann N."/>
            <person name="Stavropoulos S."/>
            <person name="Stone C."/>
            <person name="Strader C."/>
            <person name="Tesfaye S."/>
            <person name="Thomson T."/>
            <person name="Thoulutsang Y."/>
            <person name="Thoulutsang D."/>
            <person name="Topham K."/>
            <person name="Topping I."/>
            <person name="Tsamla T."/>
            <person name="Vassiliev H."/>
            <person name="Vo A."/>
            <person name="Wangchuk T."/>
            <person name="Wangdi T."/>
            <person name="Weiand M."/>
            <person name="Wilkinson J."/>
            <person name="Wilson A."/>
            <person name="Yadav S."/>
            <person name="Young G."/>
            <person name="Yu Q."/>
            <person name="Zembek L."/>
            <person name="Zhong D."/>
            <person name="Zimmer A."/>
            <person name="Zwirko Z."/>
            <person name="Jaffe D.B."/>
            <person name="Alvarez P."/>
            <person name="Brockman W."/>
            <person name="Butler J."/>
            <person name="Chin C."/>
            <person name="Gnerre S."/>
            <person name="MacCallum I."/>
            <person name="Graves J.A."/>
            <person name="Ponting C.P."/>
            <person name="Breen M."/>
            <person name="Samollow P.B."/>
            <person name="Lander E.S."/>
            <person name="Lindblad-Toh K."/>
        </authorList>
    </citation>
    <scope>NUCLEOTIDE SEQUENCE [LARGE SCALE GENOMIC DNA]</scope>
</reference>
<evidence type="ECO:0000256" key="17">
    <source>
        <dbReference type="PIRSR" id="PIRSR000047-2"/>
    </source>
</evidence>
<keyword evidence="18" id="KW-0503">Monooxygenase</keyword>
<evidence type="ECO:0000256" key="15">
    <source>
        <dbReference type="PIRNR" id="PIRNR000047"/>
    </source>
</evidence>
<comment type="subcellular location">
    <subcellularLocation>
        <location evidence="2 15">Endoplasmic reticulum membrane</location>
    </subcellularLocation>
</comment>
<evidence type="ECO:0000313" key="20">
    <source>
        <dbReference type="Proteomes" id="UP000002280"/>
    </source>
</evidence>
<dbReference type="GO" id="GO:0008395">
    <property type="term" value="F:steroid hydroxylase activity"/>
    <property type="evidence" value="ECO:0000318"/>
    <property type="project" value="GO_Central"/>
</dbReference>
<name>F6ZYF3_MONDO</name>
<sequence>RPGEPPLINGWIPFFGVAFQMKTDPFKKLKEYQKKYGDFFTLYINGKYFTFVLDPFQYPLVLKNHKQFDFFKFSNEIIHKVFTVSYRAQVMEKMKENYKYLQSKLLEKTVYNLMQNLQHVIKKQLLQTKNWEMSQLFKFCKSIMFEATYVTLYGKDPSPNSDEVIPELLEHFDKFDNEFLNFLFPIPTLSLRAAKISREKLIQNFSSEHMYKMLETSEIIRSRRNCLEKFTELPDHEKGAHHLVFLWASVANTIPTTFWTVYYLLQHPEAVAVLREEINHLLQSTGQKKEPDFNVQFTREQLDSLVYLDSIIFEALRMISASANLRVNEEDFTLSTDKGEINLRKGDSIIIYPPMLHFDPEVFEQPEEFKFDRFVKDGKKKTTFFKRGQELPYCLMSFGSGITKCPGRFFAVFEIKQLLILLFMFFDMELIEKEPLQFRKSRMFFGIQCPQSDVSFRYKLRC</sequence>
<dbReference type="PANTHER" id="PTHR24304:SF0">
    <property type="entry name" value="CYTOCHROME P450 7B1"/>
    <property type="match status" value="1"/>
</dbReference>
<comment type="cofactor">
    <cofactor evidence="1 15 16">
        <name>heme</name>
        <dbReference type="ChEBI" id="CHEBI:30413"/>
    </cofactor>
</comment>
<evidence type="ECO:0000256" key="4">
    <source>
        <dbReference type="ARBA" id="ARBA00010617"/>
    </source>
</evidence>
<keyword evidence="9 18" id="KW-0560">Oxidoreductase</keyword>
<dbReference type="GeneTree" id="ENSGT00940000153141"/>
<dbReference type="PROSITE" id="PS00086">
    <property type="entry name" value="CYTOCHROME_P450"/>
    <property type="match status" value="1"/>
</dbReference>
<dbReference type="GO" id="GO:0008203">
    <property type="term" value="P:cholesterol metabolic process"/>
    <property type="evidence" value="ECO:0007669"/>
    <property type="project" value="UniProtKB-KW"/>
</dbReference>
<dbReference type="STRING" id="13616.ENSMODP00000010212"/>
<evidence type="ECO:0000256" key="6">
    <source>
        <dbReference type="ARBA" id="ARBA00022617"/>
    </source>
</evidence>
<evidence type="ECO:0000256" key="7">
    <source>
        <dbReference type="ARBA" id="ARBA00022723"/>
    </source>
</evidence>
<dbReference type="HOGENOM" id="CLU_018012_1_2_1"/>
<evidence type="ECO:0000256" key="14">
    <source>
        <dbReference type="ARBA" id="ARBA00023221"/>
    </source>
</evidence>
<organism evidence="19 20">
    <name type="scientific">Monodelphis domestica</name>
    <name type="common">Gray short-tailed opossum</name>
    <dbReference type="NCBI Taxonomy" id="13616"/>
    <lineage>
        <taxon>Eukaryota</taxon>
        <taxon>Metazoa</taxon>
        <taxon>Chordata</taxon>
        <taxon>Craniata</taxon>
        <taxon>Vertebrata</taxon>
        <taxon>Euteleostomi</taxon>
        <taxon>Mammalia</taxon>
        <taxon>Metatheria</taxon>
        <taxon>Didelphimorphia</taxon>
        <taxon>Didelphidae</taxon>
        <taxon>Monodelphis</taxon>
    </lineage>
</organism>
<evidence type="ECO:0000256" key="3">
    <source>
        <dbReference type="ARBA" id="ARBA00004860"/>
    </source>
</evidence>
<dbReference type="InterPro" id="IPR036396">
    <property type="entry name" value="Cyt_P450_sf"/>
</dbReference>
<evidence type="ECO:0000256" key="13">
    <source>
        <dbReference type="ARBA" id="ARBA00023166"/>
    </source>
</evidence>
<dbReference type="InterPro" id="IPR002403">
    <property type="entry name" value="Cyt_P450_E_grp-IV"/>
</dbReference>
<dbReference type="InterPro" id="IPR024204">
    <property type="entry name" value="Cyt_P450_CYP7A1-type"/>
</dbReference>
<dbReference type="GO" id="GO:0005506">
    <property type="term" value="F:iron ion binding"/>
    <property type="evidence" value="ECO:0007669"/>
    <property type="project" value="InterPro"/>
</dbReference>
<evidence type="ECO:0000256" key="18">
    <source>
        <dbReference type="RuleBase" id="RU000461"/>
    </source>
</evidence>
<feature type="binding site" evidence="17">
    <location>
        <position position="80"/>
    </location>
    <ligand>
        <name>substrate</name>
    </ligand>
</feature>
<dbReference type="Pfam" id="PF00067">
    <property type="entry name" value="p450"/>
    <property type="match status" value="1"/>
</dbReference>
<reference evidence="19" key="2">
    <citation type="submission" date="2025-08" db="UniProtKB">
        <authorList>
            <consortium name="Ensembl"/>
        </authorList>
    </citation>
    <scope>IDENTIFICATION</scope>
</reference>
<dbReference type="GO" id="GO:0016705">
    <property type="term" value="F:oxidoreductase activity, acting on paired donors, with incorporation or reduction of molecular oxygen"/>
    <property type="evidence" value="ECO:0007669"/>
    <property type="project" value="InterPro"/>
</dbReference>
<keyword evidence="11" id="KW-0443">Lipid metabolism</keyword>
<dbReference type="PIRSF" id="PIRSF000047">
    <property type="entry name" value="Cytochrome_CYPVIIA1"/>
    <property type="match status" value="1"/>
</dbReference>
<evidence type="ECO:0000256" key="1">
    <source>
        <dbReference type="ARBA" id="ARBA00001971"/>
    </source>
</evidence>
<evidence type="ECO:0000256" key="10">
    <source>
        <dbReference type="ARBA" id="ARBA00023004"/>
    </source>
</evidence>
<evidence type="ECO:0000256" key="11">
    <source>
        <dbReference type="ARBA" id="ARBA00023098"/>
    </source>
</evidence>
<reference evidence="19" key="3">
    <citation type="submission" date="2025-09" db="UniProtKB">
        <authorList>
            <consortium name="Ensembl"/>
        </authorList>
    </citation>
    <scope>IDENTIFICATION</scope>
</reference>
<feature type="binding site" evidence="17">
    <location>
        <position position="252"/>
    </location>
    <ligand>
        <name>substrate</name>
    </ligand>
</feature>
<dbReference type="Proteomes" id="UP000002280">
    <property type="component" value="Chromosome 3"/>
</dbReference>
<dbReference type="SUPFAM" id="SSF48264">
    <property type="entry name" value="Cytochrome P450"/>
    <property type="match status" value="1"/>
</dbReference>
<proteinExistence type="inferred from homology"/>
<keyword evidence="14" id="KW-0753">Steroid metabolism</keyword>
<dbReference type="Ensembl" id="ENSMODT00000010409.4">
    <property type="protein sequence ID" value="ENSMODP00000010212.3"/>
    <property type="gene ID" value="ENSMODG00000008217.4"/>
</dbReference>
<dbReference type="InterPro" id="IPR001128">
    <property type="entry name" value="Cyt_P450"/>
</dbReference>
<evidence type="ECO:0000256" key="5">
    <source>
        <dbReference type="ARBA" id="ARBA00022548"/>
    </source>
</evidence>
<keyword evidence="5" id="KW-0153">Cholesterol metabolism</keyword>
<evidence type="ECO:0000256" key="9">
    <source>
        <dbReference type="ARBA" id="ARBA00023002"/>
    </source>
</evidence>
<dbReference type="InterPro" id="IPR050529">
    <property type="entry name" value="CYP450_sterol_14alpha_dmase"/>
</dbReference>
<evidence type="ECO:0008006" key="21">
    <source>
        <dbReference type="Google" id="ProtNLM"/>
    </source>
</evidence>
<dbReference type="PANTHER" id="PTHR24304">
    <property type="entry name" value="CYTOCHROME P450 FAMILY 7"/>
    <property type="match status" value="1"/>
</dbReference>
<evidence type="ECO:0000256" key="12">
    <source>
        <dbReference type="ARBA" id="ARBA00023136"/>
    </source>
</evidence>
<feature type="binding site" description="axial binding residue" evidence="16">
    <location>
        <position position="405"/>
    </location>
    <ligand>
        <name>heme</name>
        <dbReference type="ChEBI" id="CHEBI:30413"/>
    </ligand>
    <ligandPart>
        <name>Fe</name>
        <dbReference type="ChEBI" id="CHEBI:18248"/>
    </ligandPart>
</feature>
<evidence type="ECO:0000256" key="2">
    <source>
        <dbReference type="ARBA" id="ARBA00004586"/>
    </source>
</evidence>
<comment type="similarity">
    <text evidence="4 15 18">Belongs to the cytochrome P450 family.</text>
</comment>
<keyword evidence="10 15" id="KW-0408">Iron</keyword>
<dbReference type="OMA" id="WSEVVQM"/>
<keyword evidence="12 15" id="KW-0472">Membrane</keyword>
<dbReference type="Bgee" id="ENSMODG00000008217">
    <property type="expression patterns" value="Expressed in liver and 12 other cell types or tissues"/>
</dbReference>
<evidence type="ECO:0000256" key="16">
    <source>
        <dbReference type="PIRSR" id="PIRSR000047-1"/>
    </source>
</evidence>
<protein>
    <recommendedName>
        <fullName evidence="21">Cytochrome P450 family 7 subfamily B member 1</fullName>
    </recommendedName>
</protein>
<evidence type="ECO:0000313" key="19">
    <source>
        <dbReference type="Ensembl" id="ENSMODP00000010212.3"/>
    </source>
</evidence>
<keyword evidence="8 15" id="KW-0256">Endoplasmic reticulum</keyword>
<dbReference type="AlphaFoldDB" id="F6ZYF3"/>
<keyword evidence="6 15" id="KW-0349">Heme</keyword>
<keyword evidence="20" id="KW-1185">Reference proteome</keyword>
<dbReference type="eggNOG" id="KOG0684">
    <property type="taxonomic scope" value="Eukaryota"/>
</dbReference>
<dbReference type="Gene3D" id="1.10.630.10">
    <property type="entry name" value="Cytochrome P450"/>
    <property type="match status" value="1"/>
</dbReference>
<keyword evidence="7 15" id="KW-0479">Metal-binding</keyword>
<dbReference type="PRINTS" id="PR00465">
    <property type="entry name" value="EP450IV"/>
</dbReference>
<dbReference type="GO" id="GO:0005789">
    <property type="term" value="C:endoplasmic reticulum membrane"/>
    <property type="evidence" value="ECO:0007669"/>
    <property type="project" value="UniProtKB-SubCell"/>
</dbReference>
<dbReference type="InParanoid" id="F6ZYF3"/>
<dbReference type="GO" id="GO:0006699">
    <property type="term" value="P:bile acid biosynthetic process"/>
    <property type="evidence" value="ECO:0000318"/>
    <property type="project" value="GO_Central"/>
</dbReference>